<dbReference type="InterPro" id="IPR007815">
    <property type="entry name" value="Emycin_Estase"/>
</dbReference>
<evidence type="ECO:0000313" key="3">
    <source>
        <dbReference type="Proteomes" id="UP000058074"/>
    </source>
</evidence>
<dbReference type="PANTHER" id="PTHR31299:SF0">
    <property type="entry name" value="ESTERASE, PUTATIVE (AFU_ORTHOLOGUE AFUA_1G05850)-RELATED"/>
    <property type="match status" value="1"/>
</dbReference>
<dbReference type="InterPro" id="IPR052036">
    <property type="entry name" value="Hydrolase/PRTase-associated"/>
</dbReference>
<dbReference type="RefSeq" id="WP_054588075.1">
    <property type="nucleotide sequence ID" value="NZ_CP012700.1"/>
</dbReference>
<keyword evidence="1" id="KW-0732">Signal</keyword>
<sequence length="435" mass="46701">MRLLAAAGLALLAIAPARAADDAAFVAWARANASPLSLCTRLDAAGKVIGDAPVVALGEPLHGGHEPLAFRNCLFRYLVEERGFTAIALETGLSESRALDNYAAGGGGTARDVARHGFTWGFWRFPENIELLEWVRAYNADPRHGRKIRIYGIDMSGGEASGEWRNARRTLDATMAFLARAAPSDSMGLRGSLAPFAGRFNLTGYRELPARERARLRSAIGELGAFFDAHRAALIAAASQADYDWARQNAVAARQLETLFAVSGRPDPDGNLSPGDYRSDAARDAAMAANVRWVIDREGAAGRILVFAHNGHVMNGRTRGGIWSVYTRPPAAMGEHLRAALGQKLVIIGTSGSVRGGAPEGKPATLDAALAKVGADHFLLDIRQPDGPVARSWLRRTQSLQVNSSTENLIVPARAFDAMLFFRTISPVRRLDDGG</sequence>
<dbReference type="EMBL" id="CP012700">
    <property type="protein sequence ID" value="ALH80764.1"/>
    <property type="molecule type" value="Genomic_DNA"/>
</dbReference>
<dbReference type="Proteomes" id="UP000058074">
    <property type="component" value="Chromosome"/>
</dbReference>
<feature type="signal peptide" evidence="1">
    <location>
        <begin position="1"/>
        <end position="19"/>
    </location>
</feature>
<dbReference type="Gene3D" id="3.30.1870.10">
    <property type="entry name" value="EreA-like, domain 2"/>
    <property type="match status" value="1"/>
</dbReference>
<feature type="chain" id="PRO_5006038887" evidence="1">
    <location>
        <begin position="20"/>
        <end position="435"/>
    </location>
</feature>
<dbReference type="GO" id="GO:0046677">
    <property type="term" value="P:response to antibiotic"/>
    <property type="evidence" value="ECO:0007669"/>
    <property type="project" value="InterPro"/>
</dbReference>
<organism evidence="2 3">
    <name type="scientific">Sphingopyxis macrogoltabida</name>
    <name type="common">Sphingomonas macrogoltabidus</name>
    <dbReference type="NCBI Taxonomy" id="33050"/>
    <lineage>
        <taxon>Bacteria</taxon>
        <taxon>Pseudomonadati</taxon>
        <taxon>Pseudomonadota</taxon>
        <taxon>Alphaproteobacteria</taxon>
        <taxon>Sphingomonadales</taxon>
        <taxon>Sphingomonadaceae</taxon>
        <taxon>Sphingopyxis</taxon>
    </lineage>
</organism>
<reference evidence="2 3" key="1">
    <citation type="journal article" date="2015" name="Genome Announc.">
        <title>Complete Genome Sequence of Polypropylene Glycol- and Polyethylene Glycol-Degrading Sphingopyxis macrogoltabida Strain EY-1.</title>
        <authorList>
            <person name="Ohtsubo Y."/>
            <person name="Nagata Y."/>
            <person name="Numata M."/>
            <person name="Tsuchikane K."/>
            <person name="Hosoyama A."/>
            <person name="Yamazoe A."/>
            <person name="Tsuda M."/>
            <person name="Fujita N."/>
            <person name="Kawai F."/>
        </authorList>
    </citation>
    <scope>NUCLEOTIDE SEQUENCE [LARGE SCALE GENOMIC DNA]</scope>
    <source>
        <strain evidence="2 3">EY-1</strain>
    </source>
</reference>
<dbReference type="AlphaFoldDB" id="A0A0N9UB18"/>
<name>A0A0N9UB18_SPHMC</name>
<dbReference type="PANTHER" id="PTHR31299">
    <property type="entry name" value="ESTERASE, PUTATIVE (AFU_ORTHOLOGUE AFUA_1G05850)-RELATED"/>
    <property type="match status" value="1"/>
</dbReference>
<dbReference type="PATRIC" id="fig|33050.5.peg.2147"/>
<evidence type="ECO:0000256" key="1">
    <source>
        <dbReference type="SAM" id="SignalP"/>
    </source>
</evidence>
<dbReference type="Pfam" id="PF05139">
    <property type="entry name" value="Erythro_esteras"/>
    <property type="match status" value="1"/>
</dbReference>
<dbReference type="Gene3D" id="1.20.1440.30">
    <property type="entry name" value="Biosynthetic Protein domain"/>
    <property type="match status" value="1"/>
</dbReference>
<accession>A0A0N9UB18</accession>
<protein>
    <submittedName>
        <fullName evidence="2">Erythromycin esterase</fullName>
    </submittedName>
</protein>
<dbReference type="SUPFAM" id="SSF159501">
    <property type="entry name" value="EreA/ChaN-like"/>
    <property type="match status" value="1"/>
</dbReference>
<dbReference type="CDD" id="cd14728">
    <property type="entry name" value="Ere-like"/>
    <property type="match status" value="1"/>
</dbReference>
<proteinExistence type="predicted"/>
<dbReference type="KEGG" id="smag:AN936_10395"/>
<evidence type="ECO:0000313" key="2">
    <source>
        <dbReference type="EMBL" id="ALH80764.1"/>
    </source>
</evidence>
<dbReference type="Gene3D" id="3.40.1660.10">
    <property type="entry name" value="EreA-like (biosynthetic domain)"/>
    <property type="match status" value="1"/>
</dbReference>
<gene>
    <name evidence="2" type="ORF">AN936_10395</name>
</gene>